<dbReference type="InterPro" id="IPR007310">
    <property type="entry name" value="Aerobactin_biosyn_IucA/IucC_N"/>
</dbReference>
<accession>A0A4R2S2K0</accession>
<keyword evidence="6" id="KW-1185">Reference proteome</keyword>
<dbReference type="EMBL" id="SLXV01000001">
    <property type="protein sequence ID" value="TCP70569.1"/>
    <property type="molecule type" value="Genomic_DNA"/>
</dbReference>
<comment type="caution">
    <text evidence="5">The sequence shown here is derived from an EMBL/GenBank/DDBJ whole genome shotgun (WGS) entry which is preliminary data.</text>
</comment>
<dbReference type="OrthoDB" id="2989563at2"/>
<evidence type="ECO:0000256" key="2">
    <source>
        <dbReference type="ARBA" id="ARBA00007832"/>
    </source>
</evidence>
<organism evidence="5 6">
    <name type="scientific">Baia soyae</name>
    <dbReference type="NCBI Taxonomy" id="1544746"/>
    <lineage>
        <taxon>Bacteria</taxon>
        <taxon>Bacillati</taxon>
        <taxon>Bacillota</taxon>
        <taxon>Bacilli</taxon>
        <taxon>Bacillales</taxon>
        <taxon>Thermoactinomycetaceae</taxon>
        <taxon>Baia</taxon>
    </lineage>
</organism>
<evidence type="ECO:0000313" key="5">
    <source>
        <dbReference type="EMBL" id="TCP70569.1"/>
    </source>
</evidence>
<comment type="similarity">
    <text evidence="2">Belongs to the IucA/IucC family.</text>
</comment>
<reference evidence="5 6" key="1">
    <citation type="submission" date="2019-03" db="EMBL/GenBank/DDBJ databases">
        <title>Genomic Encyclopedia of Type Strains, Phase IV (KMG-IV): sequencing the most valuable type-strain genomes for metagenomic binning, comparative biology and taxonomic classification.</title>
        <authorList>
            <person name="Goeker M."/>
        </authorList>
    </citation>
    <scope>NUCLEOTIDE SEQUENCE [LARGE SCALE GENOMIC DNA]</scope>
    <source>
        <strain evidence="5 6">DSM 46831</strain>
    </source>
</reference>
<sequence length="616" mass="70300">MQSPNRQIAQQHSMQNLLNCFLRETQIGSIIDRHCLSPSIAMNQNVETIFEIPLKSIGFTIFAPTSYVSQTGRHLFAFPLYVERDSKMEELDFVWLATLLAKEAAALEGVGSIPSDLLVRILQSEQLMAQFIENRSMDQESLTQTYFSFIEAEQSLIVGHLLHPTPKSRQGLHESEQVRYAPETKGEFALHYFRVHHSLVLEKSSLVESATDCIKQELRNDEAISEEWKNTYCQENDDFSIIPIHPLQAEQLLKQEWVQSAILNGMIHDLGTIGRAYQATSSLRTLYHPEARFMIKGSVPIQITNSLRVNKYKELERGVEVSRIVKSSIGSDLHDRYPDFHIITDPAFITVKHPTEEESGFEITLRSNPFISGCNQQVTLIAGLGQDVYPGQGSRMKQIIENLAKIEQRSVAEVSRKWFQRYLGISLEPMLDLYLHHGIALEAHQQNSLVQLSMAGYPVKFFYRDNQGYYYAESMFKELQKLIPDVSILSQTMCSDDVADERFRYYLIYNHMFGLIQAFGNAGLIEEEILLSDLRESLQAWRVHDRPSSQFLTSLLEHEKLPCKANYLTRFYEMDELVGSLDTQSIYTMIPNPLWKGDSSVGQTPVTPSNHLGSGN</sequence>
<dbReference type="Pfam" id="PF04183">
    <property type="entry name" value="IucA_IucC"/>
    <property type="match status" value="1"/>
</dbReference>
<evidence type="ECO:0000259" key="4">
    <source>
        <dbReference type="Pfam" id="PF06276"/>
    </source>
</evidence>
<evidence type="ECO:0000313" key="6">
    <source>
        <dbReference type="Proteomes" id="UP000294746"/>
    </source>
</evidence>
<comment type="pathway">
    <text evidence="1">Siderophore biosynthesis.</text>
</comment>
<name>A0A4R2S2K0_9BACL</name>
<dbReference type="InterPro" id="IPR022770">
    <property type="entry name" value="IucA/IucC-like_C"/>
</dbReference>
<dbReference type="PANTHER" id="PTHR34384">
    <property type="entry name" value="L-2,3-DIAMINOPROPANOATE--CITRATE LIGASE"/>
    <property type="match status" value="1"/>
</dbReference>
<feature type="domain" description="Aerobactin siderophore biosynthesis IucA/IucC-like C-terminal" evidence="4">
    <location>
        <begin position="417"/>
        <end position="577"/>
    </location>
</feature>
<feature type="domain" description="Aerobactin siderophore biosynthesis IucA/IucC N-terminal" evidence="3">
    <location>
        <begin position="148"/>
        <end position="384"/>
    </location>
</feature>
<gene>
    <name evidence="5" type="ORF">EDD57_1019</name>
</gene>
<dbReference type="GO" id="GO:0016881">
    <property type="term" value="F:acid-amino acid ligase activity"/>
    <property type="evidence" value="ECO:0007669"/>
    <property type="project" value="UniProtKB-ARBA"/>
</dbReference>
<dbReference type="AlphaFoldDB" id="A0A4R2S2K0"/>
<dbReference type="PANTHER" id="PTHR34384:SF5">
    <property type="entry name" value="L-2,3-DIAMINOPROPANOATE--CITRATE LIGASE"/>
    <property type="match status" value="1"/>
</dbReference>
<evidence type="ECO:0000259" key="3">
    <source>
        <dbReference type="Pfam" id="PF04183"/>
    </source>
</evidence>
<evidence type="ECO:0000256" key="1">
    <source>
        <dbReference type="ARBA" id="ARBA00004924"/>
    </source>
</evidence>
<dbReference type="InterPro" id="IPR037455">
    <property type="entry name" value="LucA/IucC-like"/>
</dbReference>
<dbReference type="RefSeq" id="WP_131847099.1">
    <property type="nucleotide sequence ID" value="NZ_SLXV01000001.1"/>
</dbReference>
<proteinExistence type="inferred from homology"/>
<protein>
    <submittedName>
        <fullName evidence="5">Siderophore synthetase component</fullName>
    </submittedName>
</protein>
<dbReference type="Pfam" id="PF06276">
    <property type="entry name" value="FhuF"/>
    <property type="match status" value="1"/>
</dbReference>
<dbReference type="Proteomes" id="UP000294746">
    <property type="component" value="Unassembled WGS sequence"/>
</dbReference>
<dbReference type="Gene3D" id="1.10.510.40">
    <property type="match status" value="1"/>
</dbReference>
<dbReference type="GO" id="GO:0019290">
    <property type="term" value="P:siderophore biosynthetic process"/>
    <property type="evidence" value="ECO:0007669"/>
    <property type="project" value="InterPro"/>
</dbReference>